<evidence type="ECO:0000256" key="1">
    <source>
        <dbReference type="SAM" id="MobiDB-lite"/>
    </source>
</evidence>
<gene>
    <name evidence="4" type="ORF">C0Q88_21605</name>
</gene>
<feature type="signal peptide" evidence="2">
    <location>
        <begin position="1"/>
        <end position="36"/>
    </location>
</feature>
<evidence type="ECO:0000256" key="2">
    <source>
        <dbReference type="SAM" id="SignalP"/>
    </source>
</evidence>
<dbReference type="OrthoDB" id="8582986at2"/>
<dbReference type="Gene3D" id="3.40.710.10">
    <property type="entry name" value="DD-peptidase/beta-lactamase superfamily"/>
    <property type="match status" value="1"/>
</dbReference>
<dbReference type="GO" id="GO:0016787">
    <property type="term" value="F:hydrolase activity"/>
    <property type="evidence" value="ECO:0007669"/>
    <property type="project" value="UniProtKB-KW"/>
</dbReference>
<dbReference type="RefSeq" id="WP_102067246.1">
    <property type="nucleotide sequence ID" value="NZ_PKQE01000006.1"/>
</dbReference>
<evidence type="ECO:0000313" key="5">
    <source>
        <dbReference type="Proteomes" id="UP000234456"/>
    </source>
</evidence>
<dbReference type="EMBL" id="PKQE01000006">
    <property type="protein sequence ID" value="PLC40411.1"/>
    <property type="molecule type" value="Genomic_DNA"/>
</dbReference>
<dbReference type="InterPro" id="IPR050789">
    <property type="entry name" value="Diverse_Enzym_Activities"/>
</dbReference>
<dbReference type="Pfam" id="PF00144">
    <property type="entry name" value="Beta-lactamase"/>
    <property type="match status" value="1"/>
</dbReference>
<dbReference type="InterPro" id="IPR012338">
    <property type="entry name" value="Beta-lactam/transpept-like"/>
</dbReference>
<dbReference type="PANTHER" id="PTHR43283:SF7">
    <property type="entry name" value="BETA-LACTAMASE-RELATED DOMAIN-CONTAINING PROTEIN"/>
    <property type="match status" value="1"/>
</dbReference>
<evidence type="ECO:0000259" key="3">
    <source>
        <dbReference type="Pfam" id="PF00144"/>
    </source>
</evidence>
<feature type="region of interest" description="Disordered" evidence="1">
    <location>
        <begin position="40"/>
        <end position="66"/>
    </location>
</feature>
<protein>
    <submittedName>
        <fullName evidence="4">6-aminohexanoate hydrolase</fullName>
    </submittedName>
</protein>
<keyword evidence="4" id="KW-0378">Hydrolase</keyword>
<dbReference type="InterPro" id="IPR001466">
    <property type="entry name" value="Beta-lactam-related"/>
</dbReference>
<sequence length="467" mass="51357">MQQPARRTASALAVTLLCCTGLIMTLEGCASSSAPAAAPAADTKTTVQAPPAPTPPMQKPLTADESDPNKMGWMQGFPPPPDRTIRFDLAGNMFPRTRYGYSHVREFVPTRVVWHGDGPVSKLPRAERDISGVLFTDPNGTRRTFAEALKLTYTDGILVMHKGKVIYERYFGALDAHTQHIAMSVTKSFVGTLAAMLVADGKLDPAAQVTQYVPELKDTAYGDATVRQVMDMTVGVRYSENYADPNADVWAYARAGGMLPRPAGYKGPDNFYDYLTTLRKEGEHDAEFSYKTVNAETLAWIVRRASNKSLAALLSERIWQPMGAQDDAYFSVDSIGTESGGGGLNTTLRDLARFGEMIRNDGRFNGKQILPKSVIDDIRRGGDPAKFAKAGYATLPGYSYRNMWWVSSNDHHTFEARGIHGQRIYIDPVAQMTIVRYASHPVAANAANDPVTHRAYAALAEYFMQHK</sequence>
<feature type="domain" description="Beta-lactamase-related" evidence="3">
    <location>
        <begin position="157"/>
        <end position="443"/>
    </location>
</feature>
<organism evidence="4 5">
    <name type="scientific">Ralstonia pickettii</name>
    <name type="common">Burkholderia pickettii</name>
    <dbReference type="NCBI Taxonomy" id="329"/>
    <lineage>
        <taxon>Bacteria</taxon>
        <taxon>Pseudomonadati</taxon>
        <taxon>Pseudomonadota</taxon>
        <taxon>Betaproteobacteria</taxon>
        <taxon>Burkholderiales</taxon>
        <taxon>Burkholderiaceae</taxon>
        <taxon>Ralstonia</taxon>
    </lineage>
</organism>
<comment type="caution">
    <text evidence="4">The sequence shown here is derived from an EMBL/GenBank/DDBJ whole genome shotgun (WGS) entry which is preliminary data.</text>
</comment>
<dbReference type="Proteomes" id="UP000234456">
    <property type="component" value="Unassembled WGS sequence"/>
</dbReference>
<reference evidence="4 5" key="1">
    <citation type="submission" date="2017-12" db="EMBL/GenBank/DDBJ databases">
        <title>Draft genome sequence of Ralstonia pickettii 52.</title>
        <authorList>
            <person name="Zheng B."/>
        </authorList>
    </citation>
    <scope>NUCLEOTIDE SEQUENCE [LARGE SCALE GENOMIC DNA]</scope>
    <source>
        <strain evidence="4 5">52</strain>
    </source>
</reference>
<feature type="chain" id="PRO_5014820549" evidence="2">
    <location>
        <begin position="37"/>
        <end position="467"/>
    </location>
</feature>
<evidence type="ECO:0000313" key="4">
    <source>
        <dbReference type="EMBL" id="PLC40411.1"/>
    </source>
</evidence>
<name>A0A2N4TL51_RALPI</name>
<feature type="compositionally biased region" description="Low complexity" evidence="1">
    <location>
        <begin position="40"/>
        <end position="49"/>
    </location>
</feature>
<dbReference type="AlphaFoldDB" id="A0A2N4TL51"/>
<keyword evidence="2" id="KW-0732">Signal</keyword>
<accession>A0A2N4TL51</accession>
<proteinExistence type="predicted"/>
<dbReference type="PANTHER" id="PTHR43283">
    <property type="entry name" value="BETA-LACTAMASE-RELATED"/>
    <property type="match status" value="1"/>
</dbReference>
<dbReference type="SUPFAM" id="SSF56601">
    <property type="entry name" value="beta-lactamase/transpeptidase-like"/>
    <property type="match status" value="1"/>
</dbReference>